<protein>
    <recommendedName>
        <fullName evidence="4">Activator of Hsp90 ATPase AHSA1-like N-terminal domain-containing protein</fullName>
    </recommendedName>
</protein>
<keyword evidence="3" id="KW-0472">Membrane</keyword>
<dbReference type="GO" id="GO:0005829">
    <property type="term" value="C:cytosol"/>
    <property type="evidence" value="ECO:0007669"/>
    <property type="project" value="TreeGrafter"/>
</dbReference>
<dbReference type="AlphaFoldDB" id="A0A9P6W795"/>
<feature type="compositionally biased region" description="Low complexity" evidence="2">
    <location>
        <begin position="158"/>
        <end position="178"/>
    </location>
</feature>
<dbReference type="Gene3D" id="3.30.530.20">
    <property type="match status" value="1"/>
</dbReference>
<sequence>MSNLSHGIKHWHWRTKGVEPWARTWFSDRVTGVEADGVEITELTDSEGTAELGMRKSKLITVYDLRLTMAWKATAKDGEVVTGTLVAPEVGHDMEEDEYIFEGSLTNGSGTEADSFLRTAKKALANKLRPIFQQFPKDMIAVHGKDLLDDSTPTDSGASTPVSSSTPASASASTATSSTTTAAVKSATAPAKPAPQNTATVRATGEFQCSADDLFDFLTNPQKIPMWSRNPAQMAPEVGAEVSLFGGNIRGKVEKVDRPKGFTMSWRAPTWPEDLYGQLEAQLNQGSNSTTLSLTLRGVPVGKEDETETNLHTFYIRGLQSIGLGLLSSSLASESISISSSSSAATTASRSASSPATRKSRRGPQKSSVVNRWSILNVGSVAASAGLIVALGAAFYYGPSGPGGKR</sequence>
<feature type="compositionally biased region" description="Low complexity" evidence="2">
    <location>
        <begin position="343"/>
        <end position="357"/>
    </location>
</feature>
<feature type="region of interest" description="Disordered" evidence="2">
    <location>
        <begin position="146"/>
        <end position="178"/>
    </location>
</feature>
<evidence type="ECO:0000259" key="4">
    <source>
        <dbReference type="SMART" id="SM01000"/>
    </source>
</evidence>
<dbReference type="InterPro" id="IPR036338">
    <property type="entry name" value="Aha1"/>
</dbReference>
<dbReference type="InterPro" id="IPR015310">
    <property type="entry name" value="AHSA1-like_N"/>
</dbReference>
<name>A0A9P6W795_RHOMI</name>
<keyword evidence="3" id="KW-1133">Transmembrane helix</keyword>
<dbReference type="InterPro" id="IPR013538">
    <property type="entry name" value="ASHA1/2-like_C"/>
</dbReference>
<feature type="transmembrane region" description="Helical" evidence="3">
    <location>
        <begin position="373"/>
        <end position="397"/>
    </location>
</feature>
<feature type="region of interest" description="Disordered" evidence="2">
    <location>
        <begin position="343"/>
        <end position="365"/>
    </location>
</feature>
<dbReference type="SUPFAM" id="SSF103111">
    <property type="entry name" value="Activator of Hsp90 ATPase, Aha1"/>
    <property type="match status" value="1"/>
</dbReference>
<evidence type="ECO:0000313" key="6">
    <source>
        <dbReference type="Proteomes" id="UP000777482"/>
    </source>
</evidence>
<dbReference type="GO" id="GO:0001671">
    <property type="term" value="F:ATPase activator activity"/>
    <property type="evidence" value="ECO:0007669"/>
    <property type="project" value="InterPro"/>
</dbReference>
<dbReference type="GO" id="GO:0006457">
    <property type="term" value="P:protein folding"/>
    <property type="evidence" value="ECO:0007669"/>
    <property type="project" value="TreeGrafter"/>
</dbReference>
<dbReference type="SMART" id="SM01000">
    <property type="entry name" value="Aha1_N"/>
    <property type="match status" value="1"/>
</dbReference>
<organism evidence="5 6">
    <name type="scientific">Rhodotorula mucilaginosa</name>
    <name type="common">Yeast</name>
    <name type="synonym">Rhodotorula rubra</name>
    <dbReference type="NCBI Taxonomy" id="5537"/>
    <lineage>
        <taxon>Eukaryota</taxon>
        <taxon>Fungi</taxon>
        <taxon>Dikarya</taxon>
        <taxon>Basidiomycota</taxon>
        <taxon>Pucciniomycotina</taxon>
        <taxon>Microbotryomycetes</taxon>
        <taxon>Sporidiobolales</taxon>
        <taxon>Sporidiobolaceae</taxon>
        <taxon>Rhodotorula</taxon>
    </lineage>
</organism>
<dbReference type="Pfam" id="PF08327">
    <property type="entry name" value="AHSA1"/>
    <property type="match status" value="1"/>
</dbReference>
<reference evidence="5 6" key="1">
    <citation type="submission" date="2020-11" db="EMBL/GenBank/DDBJ databases">
        <title>Kefir isolates.</title>
        <authorList>
            <person name="Marcisauskas S."/>
            <person name="Kim Y."/>
            <person name="Blasche S."/>
        </authorList>
    </citation>
    <scope>NUCLEOTIDE SEQUENCE [LARGE SCALE GENOMIC DNA]</scope>
    <source>
        <strain evidence="5 6">KR</strain>
    </source>
</reference>
<proteinExistence type="inferred from homology"/>
<dbReference type="InterPro" id="IPR023393">
    <property type="entry name" value="START-like_dom_sf"/>
</dbReference>
<dbReference type="EMBL" id="PUHQ01000004">
    <property type="protein sequence ID" value="KAG0666646.1"/>
    <property type="molecule type" value="Genomic_DNA"/>
</dbReference>
<feature type="domain" description="Activator of Hsp90 ATPase AHSA1-like N-terminal" evidence="4">
    <location>
        <begin position="15"/>
        <end position="145"/>
    </location>
</feature>
<keyword evidence="3" id="KW-0812">Transmembrane</keyword>
<dbReference type="GO" id="GO:0051087">
    <property type="term" value="F:protein-folding chaperone binding"/>
    <property type="evidence" value="ECO:0007669"/>
    <property type="project" value="InterPro"/>
</dbReference>
<dbReference type="PANTHER" id="PTHR13009">
    <property type="entry name" value="HEAT SHOCK PROTEIN 90 HSP90 CO-CHAPERONE AHA-1"/>
    <property type="match status" value="1"/>
</dbReference>
<evidence type="ECO:0000256" key="2">
    <source>
        <dbReference type="SAM" id="MobiDB-lite"/>
    </source>
</evidence>
<evidence type="ECO:0000256" key="1">
    <source>
        <dbReference type="ARBA" id="ARBA00006817"/>
    </source>
</evidence>
<dbReference type="PANTHER" id="PTHR13009:SF22">
    <property type="entry name" value="LD43819P"/>
    <property type="match status" value="1"/>
</dbReference>
<dbReference type="Gene3D" id="3.15.10.20">
    <property type="entry name" value="Activator of Hsp90 ATPase Aha1, N-terminal domain"/>
    <property type="match status" value="1"/>
</dbReference>
<dbReference type="OrthoDB" id="567237at2759"/>
<comment type="caution">
    <text evidence="5">The sequence shown here is derived from an EMBL/GenBank/DDBJ whole genome shotgun (WGS) entry which is preliminary data.</text>
</comment>
<evidence type="ECO:0000256" key="3">
    <source>
        <dbReference type="SAM" id="Phobius"/>
    </source>
</evidence>
<comment type="similarity">
    <text evidence="1">Belongs to the AHA1 family.</text>
</comment>
<accession>A0A9P6W795</accession>
<gene>
    <name evidence="5" type="ORF">C6P46_004312</name>
</gene>
<keyword evidence="6" id="KW-1185">Reference proteome</keyword>
<dbReference type="Pfam" id="PF09229">
    <property type="entry name" value="Aha1_N"/>
    <property type="match status" value="1"/>
</dbReference>
<dbReference type="SUPFAM" id="SSF55961">
    <property type="entry name" value="Bet v1-like"/>
    <property type="match status" value="1"/>
</dbReference>
<dbReference type="Proteomes" id="UP000777482">
    <property type="component" value="Unassembled WGS sequence"/>
</dbReference>
<evidence type="ECO:0000313" key="5">
    <source>
        <dbReference type="EMBL" id="KAG0666646.1"/>
    </source>
</evidence>